<keyword evidence="2" id="KW-1185">Reference proteome</keyword>
<dbReference type="RefSeq" id="WP_046582040.1">
    <property type="nucleotide sequence ID" value="NZ_LAVA02000046.1"/>
</dbReference>
<dbReference type="Proteomes" id="UP000034196">
    <property type="component" value="Unassembled WGS sequence"/>
</dbReference>
<name>A0A1J4NUC1_9ACTN</name>
<accession>A0A1J4NUC1</accession>
<dbReference type="EMBL" id="LAVA02000046">
    <property type="protein sequence ID" value="OIJ66089.1"/>
    <property type="molecule type" value="Genomic_DNA"/>
</dbReference>
<dbReference type="InterPro" id="IPR011990">
    <property type="entry name" value="TPR-like_helical_dom_sf"/>
</dbReference>
<dbReference type="OrthoDB" id="3894261at2"/>
<sequence length="876" mass="96851">MSIDDFFLGRGDDRVIRRTLFTDRVVERHAILQRVRETVERPMRTQYDFQRPAVNATVVSGQGGIGKSALLRKVAEEFVADVQPDVKKAVAYVDFGDYMRHDFEVVLVQVRASLAGLSDQWTAFDMAFAHYWSRKHPGVPLVRFISRANFLGEDQRAVLSDQVAATIDGVLGGTGLVSSTYKLAGLLRSRIQQSRTFKKLRENCPPFRVIVDEPDPDKVIGYLPALLSYDLDRVAERRRVQVLCLLDTLESVQRAGVDRGSLEDLVCRLVYLTPGIAYVLASRAAVTWYDDRSAVRLAYGGADRWPDLQPGRAGQLRIGGLDARSADELLSNSLEVEGRPAMPPAVRERVIHGSNGLPLHLELSITWYRTLLAQGASPPAEQVAETFPELVLRVVRDLSSEERDLLRSAALLKAFSAELLAEVLPGTRAVHVQAFLQRSFVIRTPHSWLPYSLHENLRQAVIRHDELTDDSWTGEERSAHAERAADWLIRQALPDPHAPREPNQEQVRRMVAAVLLAGNAALEHRHAPGRLGELAFAVAEFGYTRAFESMPAPPASVSRTPLGRLLSASRVLAATAYDEPARYAGLRECTTFGDDPYDRYVAAQFARAAEVSGDYPGAERAYRSLVDADSPLAYYGALGLAGNALRNGRLATALALAPHEADDGHQSTARCDLLGHIHLQGGDHPAAAEWFTRALDEARRLGAPVWVARGMRHQAIAYAWYDADRALALLPEAREMNESLDERIGVAQCDLAAAVAWAWKGDWLRAGTSLRACWSHGINPVAIGHTGMIEILFAQARGDRQKVTDAADAIIAAQPDASERRHVWLAVSALWAERGDLGDFEAVEWYDSAAAARARWTGISDRMATVWRRSHADDVR</sequence>
<dbReference type="SUPFAM" id="SSF48452">
    <property type="entry name" value="TPR-like"/>
    <property type="match status" value="1"/>
</dbReference>
<evidence type="ECO:0008006" key="3">
    <source>
        <dbReference type="Google" id="ProtNLM"/>
    </source>
</evidence>
<organism evidence="1 2">
    <name type="scientific">Streptomyces mangrovisoli</name>
    <dbReference type="NCBI Taxonomy" id="1428628"/>
    <lineage>
        <taxon>Bacteria</taxon>
        <taxon>Bacillati</taxon>
        <taxon>Actinomycetota</taxon>
        <taxon>Actinomycetes</taxon>
        <taxon>Kitasatosporales</taxon>
        <taxon>Streptomycetaceae</taxon>
        <taxon>Streptomyces</taxon>
    </lineage>
</organism>
<dbReference type="AlphaFoldDB" id="A0A1J4NUC1"/>
<proteinExistence type="predicted"/>
<protein>
    <recommendedName>
        <fullName evidence="3">Orc1-like AAA ATPase domain-containing protein</fullName>
    </recommendedName>
</protein>
<dbReference type="Gene3D" id="1.25.40.10">
    <property type="entry name" value="Tetratricopeptide repeat domain"/>
    <property type="match status" value="1"/>
</dbReference>
<dbReference type="InterPro" id="IPR027417">
    <property type="entry name" value="P-loop_NTPase"/>
</dbReference>
<reference evidence="1" key="1">
    <citation type="submission" date="2016-10" db="EMBL/GenBank/DDBJ databases">
        <title>Genome sequence of Streptomyces mangrovisoli MUSC 149.</title>
        <authorList>
            <person name="Lee L.-H."/>
            <person name="Ser H.-L."/>
        </authorList>
    </citation>
    <scope>NUCLEOTIDE SEQUENCE [LARGE SCALE GENOMIC DNA]</scope>
    <source>
        <strain evidence="1">MUSC 149</strain>
    </source>
</reference>
<evidence type="ECO:0000313" key="2">
    <source>
        <dbReference type="Proteomes" id="UP000034196"/>
    </source>
</evidence>
<comment type="caution">
    <text evidence="1">The sequence shown here is derived from an EMBL/GenBank/DDBJ whole genome shotgun (WGS) entry which is preliminary data.</text>
</comment>
<gene>
    <name evidence="1" type="ORF">WN71_020745</name>
</gene>
<dbReference type="STRING" id="1428628.WN71_020745"/>
<dbReference type="SUPFAM" id="SSF52540">
    <property type="entry name" value="P-loop containing nucleoside triphosphate hydrolases"/>
    <property type="match status" value="1"/>
</dbReference>
<evidence type="ECO:0000313" key="1">
    <source>
        <dbReference type="EMBL" id="OIJ66089.1"/>
    </source>
</evidence>